<dbReference type="Proteomes" id="UP001065298">
    <property type="component" value="Chromosome 2"/>
</dbReference>
<name>A0ACC0RCY1_9HYPO</name>
<dbReference type="EMBL" id="CM046504">
    <property type="protein sequence ID" value="KAI8680488.1"/>
    <property type="molecule type" value="Genomic_DNA"/>
</dbReference>
<evidence type="ECO:0000313" key="1">
    <source>
        <dbReference type="EMBL" id="KAI8680488.1"/>
    </source>
</evidence>
<sequence length="575" mass="63735">MVFYPPSWVPAMPTEPPDSISIADFMSDNRYGRYPIEQSRNPFTCGLTGKTYCAVEVVEREKGMARAIFKRLNLDSTHSEWDTVVALFSLNTIDYVAVTHAVHRLNGIITPVNPAASALEVEHQLRSSRAMALFTCVPLLKIALQAAKAVGLPEERVFVLPMAGNKQSAQVTIEDLVNEGKDLPEPSLKKWSKGQGARQVAFLSYSSGTSGLPKAVMISHYNVIANIIQLTTYESFYRRQHGIDSQAVLGLLPFSHAYGLVVMAHVAPYRGDEVVVLPRYKLETLLATVERFRIEQINIAPPILVQMVSSHDKCKKYDLDSIRFIYTGGAPLASETMEALSSQYPKWHIGQIYGMTETAVCVTSTSESDMVSGSTGSLLPGIKAKIIDVQGREVAGYDTPGELLVQGPAVALGYYHNEAETADTFIWDDQGRWIRTGDEAVVRESSNGHAHFFIIDRIKELIKVKGMQVAPAELEAHLLAHPLVFDCAIIQVPHLQSGEVPKAFVVRSRESEGKSDLQTAKEICQHVEQHKARYKWLVGGVEFLEAIPKSPTGKILRRVLREREKQARKAQEAKL</sequence>
<protein>
    <submittedName>
        <fullName evidence="1">Uncharacterized protein</fullName>
    </submittedName>
</protein>
<gene>
    <name evidence="1" type="ORF">NCS57_00330000</name>
</gene>
<reference evidence="1" key="1">
    <citation type="submission" date="2022-06" db="EMBL/GenBank/DDBJ databases">
        <title>Fusarium solani species complex genomes reveal bases of compartmentalisation and animal pathogenesis.</title>
        <authorList>
            <person name="Tsai I.J."/>
        </authorList>
    </citation>
    <scope>NUCLEOTIDE SEQUENCE</scope>
    <source>
        <strain evidence="1">Fu6.1</strain>
    </source>
</reference>
<proteinExistence type="predicted"/>
<comment type="caution">
    <text evidence="1">The sequence shown here is derived from an EMBL/GenBank/DDBJ whole genome shotgun (WGS) entry which is preliminary data.</text>
</comment>
<evidence type="ECO:0000313" key="2">
    <source>
        <dbReference type="Proteomes" id="UP001065298"/>
    </source>
</evidence>
<keyword evidence="2" id="KW-1185">Reference proteome</keyword>
<accession>A0ACC0RCY1</accession>
<organism evidence="1 2">
    <name type="scientific">Fusarium keratoplasticum</name>
    <dbReference type="NCBI Taxonomy" id="1328300"/>
    <lineage>
        <taxon>Eukaryota</taxon>
        <taxon>Fungi</taxon>
        <taxon>Dikarya</taxon>
        <taxon>Ascomycota</taxon>
        <taxon>Pezizomycotina</taxon>
        <taxon>Sordariomycetes</taxon>
        <taxon>Hypocreomycetidae</taxon>
        <taxon>Hypocreales</taxon>
        <taxon>Nectriaceae</taxon>
        <taxon>Fusarium</taxon>
        <taxon>Fusarium solani species complex</taxon>
    </lineage>
</organism>